<organism evidence="1">
    <name type="scientific">Arundo donax</name>
    <name type="common">Giant reed</name>
    <name type="synonym">Donax arundinaceus</name>
    <dbReference type="NCBI Taxonomy" id="35708"/>
    <lineage>
        <taxon>Eukaryota</taxon>
        <taxon>Viridiplantae</taxon>
        <taxon>Streptophyta</taxon>
        <taxon>Embryophyta</taxon>
        <taxon>Tracheophyta</taxon>
        <taxon>Spermatophyta</taxon>
        <taxon>Magnoliopsida</taxon>
        <taxon>Liliopsida</taxon>
        <taxon>Poales</taxon>
        <taxon>Poaceae</taxon>
        <taxon>PACMAD clade</taxon>
        <taxon>Arundinoideae</taxon>
        <taxon>Arundineae</taxon>
        <taxon>Arundo</taxon>
    </lineage>
</organism>
<evidence type="ECO:0000313" key="1">
    <source>
        <dbReference type="EMBL" id="JAD66742.1"/>
    </source>
</evidence>
<proteinExistence type="predicted"/>
<protein>
    <submittedName>
        <fullName evidence="1">Uncharacterized protein</fullName>
    </submittedName>
</protein>
<dbReference type="EMBL" id="GBRH01231153">
    <property type="protein sequence ID" value="JAD66742.1"/>
    <property type="molecule type" value="Transcribed_RNA"/>
</dbReference>
<dbReference type="AlphaFoldDB" id="A0A0A9C5E6"/>
<name>A0A0A9C5E6_ARUDO</name>
<reference evidence="1" key="1">
    <citation type="submission" date="2014-09" db="EMBL/GenBank/DDBJ databases">
        <authorList>
            <person name="Magalhaes I.L.F."/>
            <person name="Oliveira U."/>
            <person name="Santos F.R."/>
            <person name="Vidigal T.H.D.A."/>
            <person name="Brescovit A.D."/>
            <person name="Santos A.J."/>
        </authorList>
    </citation>
    <scope>NUCLEOTIDE SEQUENCE</scope>
    <source>
        <tissue evidence="1">Shoot tissue taken approximately 20 cm above the soil surface</tissue>
    </source>
</reference>
<accession>A0A0A9C5E6</accession>
<sequence length="130" mass="14360">MGYIRFFSWQVKSLISKKDSFSEDRIPGSSSATTFANLFAVVSNCCRALPAENGKMVSDRKKLITAARTKKSKASPVSASLRTAPAASSGGDCAAWRRVRRGCGWLRALPPRARSQEELEAHMGLRKRRR</sequence>
<reference evidence="1" key="2">
    <citation type="journal article" date="2015" name="Data Brief">
        <title>Shoot transcriptome of the giant reed, Arundo donax.</title>
        <authorList>
            <person name="Barrero R.A."/>
            <person name="Guerrero F.D."/>
            <person name="Moolhuijzen P."/>
            <person name="Goolsby J.A."/>
            <person name="Tidwell J."/>
            <person name="Bellgard S.E."/>
            <person name="Bellgard M.I."/>
        </authorList>
    </citation>
    <scope>NUCLEOTIDE SEQUENCE</scope>
    <source>
        <tissue evidence="1">Shoot tissue taken approximately 20 cm above the soil surface</tissue>
    </source>
</reference>